<keyword evidence="11" id="KW-0805">Transcription regulation</keyword>
<keyword evidence="9" id="KW-0862">Zinc</keyword>
<evidence type="ECO:0000256" key="7">
    <source>
        <dbReference type="ARBA" id="ARBA00022771"/>
    </source>
</evidence>
<evidence type="ECO:0000256" key="6">
    <source>
        <dbReference type="ARBA" id="ARBA00022737"/>
    </source>
</evidence>
<accession>A0A6A4S2M9</accession>
<feature type="domain" description="C2H2-type" evidence="21">
    <location>
        <begin position="1090"/>
        <end position="1117"/>
    </location>
</feature>
<feature type="region of interest" description="Disordered" evidence="18">
    <location>
        <begin position="2032"/>
        <end position="2228"/>
    </location>
</feature>
<reference evidence="22 23" key="1">
    <citation type="submission" date="2019-06" db="EMBL/GenBank/DDBJ databases">
        <title>Draft genomes of female and male turbot (Scophthalmus maximus).</title>
        <authorList>
            <person name="Xu H."/>
            <person name="Xu X.-W."/>
            <person name="Shao C."/>
            <person name="Chen S."/>
        </authorList>
    </citation>
    <scope>NUCLEOTIDE SEQUENCE [LARGE SCALE GENOMIC DNA]</scope>
    <source>
        <strain evidence="22">Ysfricsl-2016a</strain>
        <tissue evidence="22">Blood</tissue>
    </source>
</reference>
<dbReference type="PANTHER" id="PTHR23235:SF155">
    <property type="entry name" value="EARLY GROWTH RESPONSE 4-RELATED"/>
    <property type="match status" value="1"/>
</dbReference>
<evidence type="ECO:0000256" key="9">
    <source>
        <dbReference type="ARBA" id="ARBA00022833"/>
    </source>
</evidence>
<keyword evidence="8" id="KW-0221">Differentiation</keyword>
<feature type="region of interest" description="Disordered" evidence="18">
    <location>
        <begin position="1469"/>
        <end position="1492"/>
    </location>
</feature>
<feature type="domain" description="C2H2-type" evidence="21">
    <location>
        <begin position="1146"/>
        <end position="1178"/>
    </location>
</feature>
<keyword evidence="5" id="KW-0479">Metal-binding</keyword>
<evidence type="ECO:0000256" key="16">
    <source>
        <dbReference type="ARBA" id="ARBA00067216"/>
    </source>
</evidence>
<feature type="domain" description="SEA" evidence="20">
    <location>
        <begin position="1773"/>
        <end position="1896"/>
    </location>
</feature>
<feature type="domain" description="C2H2-type" evidence="21">
    <location>
        <begin position="212"/>
        <end position="239"/>
    </location>
</feature>
<evidence type="ECO:0000313" key="23">
    <source>
        <dbReference type="Proteomes" id="UP000438429"/>
    </source>
</evidence>
<comment type="subcellular location">
    <subcellularLocation>
        <location evidence="1">Nucleus</location>
    </subcellularLocation>
</comment>
<feature type="compositionally biased region" description="Polar residues" evidence="18">
    <location>
        <begin position="704"/>
        <end position="717"/>
    </location>
</feature>
<keyword evidence="10" id="KW-0832">Ubl conjugation</keyword>
<keyword evidence="4" id="KW-1017">Isopeptide bond</keyword>
<organism evidence="22 23">
    <name type="scientific">Scophthalmus maximus</name>
    <name type="common">Turbot</name>
    <name type="synonym">Psetta maxima</name>
    <dbReference type="NCBI Taxonomy" id="52904"/>
    <lineage>
        <taxon>Eukaryota</taxon>
        <taxon>Metazoa</taxon>
        <taxon>Chordata</taxon>
        <taxon>Craniata</taxon>
        <taxon>Vertebrata</taxon>
        <taxon>Euteleostomi</taxon>
        <taxon>Actinopterygii</taxon>
        <taxon>Neopterygii</taxon>
        <taxon>Teleostei</taxon>
        <taxon>Neoteleostei</taxon>
        <taxon>Acanthomorphata</taxon>
        <taxon>Carangaria</taxon>
        <taxon>Pleuronectiformes</taxon>
        <taxon>Pleuronectoidei</taxon>
        <taxon>Scophthalmidae</taxon>
        <taxon>Scophthalmus</taxon>
    </lineage>
</organism>
<evidence type="ECO:0000256" key="17">
    <source>
        <dbReference type="PROSITE-ProRule" id="PRU00042"/>
    </source>
</evidence>
<feature type="region of interest" description="Disordered" evidence="18">
    <location>
        <begin position="619"/>
        <end position="642"/>
    </location>
</feature>
<evidence type="ECO:0000256" key="5">
    <source>
        <dbReference type="ARBA" id="ARBA00022723"/>
    </source>
</evidence>
<feature type="compositionally biased region" description="Polar residues" evidence="18">
    <location>
        <begin position="1554"/>
        <end position="1567"/>
    </location>
</feature>
<dbReference type="GO" id="GO:0001227">
    <property type="term" value="F:DNA-binding transcription repressor activity, RNA polymerase II-specific"/>
    <property type="evidence" value="ECO:0007669"/>
    <property type="project" value="UniProtKB-ARBA"/>
</dbReference>
<comment type="similarity">
    <text evidence="2">Belongs to the krueppel C2H2-type zinc-finger protein family.</text>
</comment>
<evidence type="ECO:0000256" key="4">
    <source>
        <dbReference type="ARBA" id="ARBA00022499"/>
    </source>
</evidence>
<dbReference type="InterPro" id="IPR000082">
    <property type="entry name" value="SEA_dom"/>
</dbReference>
<feature type="region of interest" description="Disordered" evidence="18">
    <location>
        <begin position="704"/>
        <end position="768"/>
    </location>
</feature>
<dbReference type="GO" id="GO:0000978">
    <property type="term" value="F:RNA polymerase II cis-regulatory region sequence-specific DNA binding"/>
    <property type="evidence" value="ECO:0007669"/>
    <property type="project" value="UniProtKB-ARBA"/>
</dbReference>
<evidence type="ECO:0000256" key="13">
    <source>
        <dbReference type="ARBA" id="ARBA00023163"/>
    </source>
</evidence>
<feature type="compositionally biased region" description="Low complexity" evidence="18">
    <location>
        <begin position="1224"/>
        <end position="1238"/>
    </location>
</feature>
<feature type="compositionally biased region" description="Basic and acidic residues" evidence="18">
    <location>
        <begin position="1011"/>
        <end position="1020"/>
    </location>
</feature>
<feature type="region of interest" description="Disordered" evidence="18">
    <location>
        <begin position="1003"/>
        <end position="1042"/>
    </location>
</feature>
<feature type="region of interest" description="Disordered" evidence="18">
    <location>
        <begin position="1192"/>
        <end position="1262"/>
    </location>
</feature>
<dbReference type="PANTHER" id="PTHR23235">
    <property type="entry name" value="KRUEPPEL-LIKE TRANSCRIPTION FACTOR"/>
    <property type="match status" value="1"/>
</dbReference>
<dbReference type="FunFam" id="3.30.160.60:FF:000313">
    <property type="entry name" value="Zinc finger protein 281"/>
    <property type="match status" value="2"/>
</dbReference>
<evidence type="ECO:0000256" key="19">
    <source>
        <dbReference type="SAM" id="Phobius"/>
    </source>
</evidence>
<evidence type="ECO:0000256" key="8">
    <source>
        <dbReference type="ARBA" id="ARBA00022782"/>
    </source>
</evidence>
<keyword evidence="19" id="KW-0472">Membrane</keyword>
<dbReference type="Pfam" id="PF00096">
    <property type="entry name" value="zf-C2H2"/>
    <property type="match status" value="4"/>
</dbReference>
<dbReference type="FunFam" id="3.30.160.60:FF:000067">
    <property type="entry name" value="Vascular endothelial zinc finger 1"/>
    <property type="match status" value="2"/>
</dbReference>
<feature type="domain" description="C2H2-type" evidence="21">
    <location>
        <begin position="296"/>
        <end position="328"/>
    </location>
</feature>
<keyword evidence="19" id="KW-1133">Transmembrane helix</keyword>
<evidence type="ECO:0000256" key="3">
    <source>
        <dbReference type="ARBA" id="ARBA00022491"/>
    </source>
</evidence>
<keyword evidence="6" id="KW-0677">Repeat</keyword>
<evidence type="ECO:0000256" key="12">
    <source>
        <dbReference type="ARBA" id="ARBA00023125"/>
    </source>
</evidence>
<evidence type="ECO:0000256" key="14">
    <source>
        <dbReference type="ARBA" id="ARBA00023242"/>
    </source>
</evidence>
<feature type="region of interest" description="Disordered" evidence="18">
    <location>
        <begin position="342"/>
        <end position="412"/>
    </location>
</feature>
<dbReference type="FunFam" id="3.30.160.60:FF:000042">
    <property type="entry name" value="Zinc finger protein 148"/>
    <property type="match status" value="4"/>
</dbReference>
<comment type="function">
    <text evidence="15">Transcription repressor that plays a role in regulation of embryonic stem cells (ESCs) differentiation. Required for ESCs differentiation and acts by mediating autorepression of NANOG in ESCs: binds to the NANOG promoter and promotes association of NANOG protein to its own promoter and recruits the NuRD complex, which deacetylates histones. Not required for establishement and maintenance of ESCs. Represses the transcription of a number of genes including GAST, ODC1 and VIM. Binds to the G-rich box in the enhancer region of these genes.</text>
</comment>
<comment type="caution">
    <text evidence="22">The sequence shown here is derived from an EMBL/GenBank/DDBJ whole genome shotgun (WGS) entry which is preliminary data.</text>
</comment>
<dbReference type="SUPFAM" id="SSF57667">
    <property type="entry name" value="beta-beta-alpha zinc fingers"/>
    <property type="match status" value="4"/>
</dbReference>
<gene>
    <name evidence="22" type="ORF">F2P81_022302</name>
</gene>
<evidence type="ECO:0000256" key="1">
    <source>
        <dbReference type="ARBA" id="ARBA00004123"/>
    </source>
</evidence>
<keyword evidence="12" id="KW-0238">DNA-binding</keyword>
<evidence type="ECO:0000256" key="18">
    <source>
        <dbReference type="SAM" id="MobiDB-lite"/>
    </source>
</evidence>
<dbReference type="GO" id="GO:0030154">
    <property type="term" value="P:cell differentiation"/>
    <property type="evidence" value="ECO:0007669"/>
    <property type="project" value="UniProtKB-KW"/>
</dbReference>
<feature type="compositionally biased region" description="Polar residues" evidence="18">
    <location>
        <begin position="342"/>
        <end position="353"/>
    </location>
</feature>
<evidence type="ECO:0000256" key="10">
    <source>
        <dbReference type="ARBA" id="ARBA00022843"/>
    </source>
</evidence>
<feature type="compositionally biased region" description="Polar residues" evidence="18">
    <location>
        <begin position="2045"/>
        <end position="2070"/>
    </location>
</feature>
<dbReference type="PROSITE" id="PS00028">
    <property type="entry name" value="ZINC_FINGER_C2H2_1"/>
    <property type="match status" value="6"/>
</dbReference>
<feature type="compositionally biased region" description="Low complexity" evidence="18">
    <location>
        <begin position="1481"/>
        <end position="1492"/>
    </location>
</feature>
<dbReference type="Proteomes" id="UP000438429">
    <property type="component" value="Unassembled WGS sequence"/>
</dbReference>
<feature type="transmembrane region" description="Helical" evidence="19">
    <location>
        <begin position="1960"/>
        <end position="1985"/>
    </location>
</feature>
<proteinExistence type="inferred from homology"/>
<dbReference type="InterPro" id="IPR013087">
    <property type="entry name" value="Znf_C2H2_type"/>
</dbReference>
<keyword evidence="13" id="KW-0804">Transcription</keyword>
<feature type="domain" description="C2H2-type" evidence="21">
    <location>
        <begin position="240"/>
        <end position="267"/>
    </location>
</feature>
<evidence type="ECO:0000313" key="22">
    <source>
        <dbReference type="EMBL" id="KAF0025421.1"/>
    </source>
</evidence>
<feature type="compositionally biased region" description="Low complexity" evidence="18">
    <location>
        <begin position="374"/>
        <end position="388"/>
    </location>
</feature>
<dbReference type="Gene3D" id="3.30.160.60">
    <property type="entry name" value="Classic Zinc Finger"/>
    <property type="match status" value="8"/>
</dbReference>
<evidence type="ECO:0000259" key="20">
    <source>
        <dbReference type="PROSITE" id="PS50024"/>
    </source>
</evidence>
<feature type="domain" description="C2H2-type" evidence="21">
    <location>
        <begin position="1062"/>
        <end position="1089"/>
    </location>
</feature>
<evidence type="ECO:0000256" key="2">
    <source>
        <dbReference type="ARBA" id="ARBA00006991"/>
    </source>
</evidence>
<sequence length="2228" mass="242577">MHAAEPTRTRTGSFRISPDPPAAVPLSRHSLPSFSPAQSKSTIMSIIQDKLANEFLRNGGMDPNFAPGMLMFSHLPPVTSFTRLSSQSVMGELPQEMILKKERDSPPEHQGATAVNTGGFLHSMGIKQERLSELDYRMPLYGGGGGVGLNCAGGGAGKSGTDMPDMSFGNHHQNHQNMLLHDLSLSNVRTLGEPAMMLDGEGACLSPNSKPHICEHCNAAFRSSYHLRRHVLIHTGERPFRCSQCNMSFIQKYLLQRHEKIHSGEKPFSCDQCNMRFIQKYHMERHKRTHSGEKPYRCETCQQFFSRTDRLLKHKRTCGEAIKKGLDPSMLELSEAELGQGSYSLTQGNSTTSGRKRAKSKNGEGGERKRKKNASASVAGASSSGGMARDLGLQDFGMEHPSGSGPTMQGRTPKLVFKKAGRKGLDKGLLSLDDNGDGHKLLGQKPGSMDHVEGSGLDNMGLLQGTGGNKQGPTTSSNYDDAMQFVKKRRYLHAVNNDYGASSLHMVTQGNSVIQGSLGPEPTLAMLDSSPLDLKHDKSGIPDEVLQSLLDHYSHKPEGTHHHDVTFDLSDHPHHVDLQPAAPVTPELEDDMPNGGDKTAVMSEYSKFLLQALERTSHSGPFPSLGPTGPFPLMSSSSSPTGPLFSDKHVYSTSPLDCVYPPAVSSPLPIAAPTSNSSSTSSKSHYAMLVGSPSQAGYHLSLEPTSHQQLTPSQELTEQLEKQHSPGTFNLPPQELTAPAEGSKGQQPKAIGSAAPTNGSSYPDLSPLNPPKETTYQIENFAQAFGSQFKSGRRTPLSYGSDPGAEVDHRIRTPVSEFSGYTSLLAEVSEPDILLLHSALDSLPSFSPAQSKSTIMSIIQDKLANEFLRNGGMDPNFAPGMLMFSHLPPVTSFTRLSSQSVMGELPQEMILKKERDSPPEHQGATAVNTGGFLHSMGIKQERLSELDYRMPLYGGGGGVGLNCAGGGAGKSGTDMPDMSFGNHHQNHQNMLLHDLSLSNVRTLGEPIPVRPGKEPKESSGRRGRRSNGDGQGGKARRKRNDASKAMMLDGEGACLSPNSKPHICEHCNAAFRSSYHLRRHVLIHTGERPFRCSQCNMSFIQKYLLQRHEKIHSGEKPFSCDQCNMRFIQKYHMERHKRTHSGEKPYRCETCQQFFSRTDRLLKHKRTCGEAIKKGLDPSMLELSEAELGQGSYSLTQGNSTTSGRKRAKSKNGEGGERKRKKNASASVAGASSSGGMARDLGLQDFGMEHPSGSGPTMQGRTPKLVFKKAGRKGLDKGLLSLDDNGDGHKLLGQKPGSMDHVEGSGLDNMGLLQGTGGNKQGPTTSSNYDDAMQFVKKRRYLHAVNNDYGASSLHMVTQGNSVIQGSLGPEPTLAMLDSSPLDLKHDKSGIPDEVLQSLLDHYSHKPEGTHHHDVTFDLSDHPHHVDLQPAAPVTPELEDDMPNGGDKTAVMSEYSKFLLQALERTSHSGPFPSLGPTGPFPLMSSSSSPTGPLFSDKHVYSTSPLDCVYPPAVSSPLPIAAPTSNSSSTSSKSHYAMLVGSPSQAGYHLSLEPTSHQQLTPSQELTEQLEKQHSPGTFNLPPQELTAPAEGSKGQQPKAIGSAAPTNGSSYPDLSPLNPPKETTYQIENFAQAFGSQFKSGRRTPLSYGSDPGAEVDHRIRTPVSEFSGYTSLLAEVSEPFYHKDSFNGDAGFGWFDHKDSFNGGDGFGWFDHKDSFNGDAGFGWFDHKDSFNGDAGFGWFDHKPGTFCNDDTRFSGFIRDACTFFNNSTRFAKVFPGQLALPKLTYDPNMKIKGSPEFNEASQIIYNELATVFTAPNGYSNVTVLTLEPLVQSKVRSKSQQGINASIEILFTTNSTITTDEINSKMVNASKCEGCQLAGASFSDTELCDKNPCHKLTTECQSGDGTFKCTCKSNYIKTDFSDRICIACDSGLQAENSLICVPCAFGYSGLNCSESWKLTLVIVGSVLGGLLLITLIILPIVAVKCSKKKTKKNSKEDIGKPYVSHSPVKLPLVNGNSSLANSQAPSLNGSAYGNAGVPKIPRATTTTSSWDSRTNLEMVPSNSRQNLISVDRNSRLYDDPDNMVPYTQSRPQGNEYAQVRPRNNPYAQDRPQISPYAQDRPQISPYAQDRPQISPYAQDRPQISPYAQDRPQISPYAQDRPQISPYAQDRPQISPYAQDRPQISPYAQDRPQISPYAQDRAQNNPYAQNQGHANPYYVHNNEKWSN</sequence>
<keyword evidence="3" id="KW-0678">Repressor</keyword>
<dbReference type="EMBL" id="VEVO01000020">
    <property type="protein sequence ID" value="KAF0025421.1"/>
    <property type="molecule type" value="Genomic_DNA"/>
</dbReference>
<dbReference type="GO" id="GO:0005634">
    <property type="term" value="C:nucleus"/>
    <property type="evidence" value="ECO:0007669"/>
    <property type="project" value="UniProtKB-SubCell"/>
</dbReference>
<dbReference type="PROSITE" id="PS50024">
    <property type="entry name" value="SEA"/>
    <property type="match status" value="1"/>
</dbReference>
<keyword evidence="7 17" id="KW-0863">Zinc-finger</keyword>
<dbReference type="PROSITE" id="PS50157">
    <property type="entry name" value="ZINC_FINGER_C2H2_2"/>
    <property type="match status" value="8"/>
</dbReference>
<dbReference type="InterPro" id="IPR036236">
    <property type="entry name" value="Znf_C2H2_sf"/>
</dbReference>
<dbReference type="GO" id="GO:0008270">
    <property type="term" value="F:zinc ion binding"/>
    <property type="evidence" value="ECO:0007669"/>
    <property type="project" value="UniProtKB-KW"/>
</dbReference>
<feature type="compositionally biased region" description="Low complexity" evidence="18">
    <location>
        <begin position="631"/>
        <end position="642"/>
    </location>
</feature>
<name>A0A6A4S2M9_SCOMX</name>
<evidence type="ECO:0000256" key="11">
    <source>
        <dbReference type="ARBA" id="ARBA00023015"/>
    </source>
</evidence>
<dbReference type="SMART" id="SM00355">
    <property type="entry name" value="ZnF_C2H2"/>
    <property type="match status" value="8"/>
</dbReference>
<protein>
    <recommendedName>
        <fullName evidence="16">Zinc finger protein 281</fullName>
    </recommendedName>
</protein>
<feature type="compositionally biased region" description="Polar residues" evidence="18">
    <location>
        <begin position="1192"/>
        <end position="1203"/>
    </location>
</feature>
<feature type="domain" description="C2H2-type" evidence="21">
    <location>
        <begin position="268"/>
        <end position="295"/>
    </location>
</feature>
<evidence type="ECO:0000259" key="21">
    <source>
        <dbReference type="PROSITE" id="PS50157"/>
    </source>
</evidence>
<keyword evidence="14" id="KW-0539">Nucleus</keyword>
<feature type="region of interest" description="Disordered" evidence="18">
    <location>
        <begin position="1"/>
        <end position="36"/>
    </location>
</feature>
<feature type="region of interest" description="Disordered" evidence="18">
    <location>
        <begin position="1554"/>
        <end position="1618"/>
    </location>
</feature>
<evidence type="ECO:0000256" key="15">
    <source>
        <dbReference type="ARBA" id="ARBA00059547"/>
    </source>
</evidence>
<feature type="compositionally biased region" description="Polar residues" evidence="18">
    <location>
        <begin position="2202"/>
        <end position="2214"/>
    </location>
</feature>
<keyword evidence="19" id="KW-0812">Transmembrane</keyword>
<feature type="domain" description="C2H2-type" evidence="21">
    <location>
        <begin position="1118"/>
        <end position="1145"/>
    </location>
</feature>